<keyword evidence="1" id="KW-0812">Transmembrane</keyword>
<dbReference type="InterPro" id="IPR025646">
    <property type="entry name" value="DUF4350"/>
</dbReference>
<sequence length="383" mass="41315">MKATQVAVVTPTARERFAAARPMIIIVVFSLLLVIAASILPAAGYNNAPVGIRNKEGDGARALAQVLGDHGISVRDVNAQQAASVDENTTLVVIFPSRMTEEMAKAIETRTNVVYVGLEEDQGSYSVYLQGLRSSRKYSSKTWLTPGCTSVIAGRTQHLQASDYVLSGTVDGWNLCFSDDGRNYAYAERSDSGRFRALIPDSLRLRNRAISEGGNAALAINAIGRTPKVAWYSPTRTDTPTGTSTQELLTSPYLMPAFLMVIAACLLAGLARGRRLGPLTSERLPIEVPASETLIGKARLMRSQRAYEHAAQALRSSTASRIATALGVAHTADREALTHAMEQRGLPASRCSALLWGPPPTSEKALIRLANDLDALEKEIRHD</sequence>
<dbReference type="AlphaFoldDB" id="A0A0V8RSR5"/>
<organism evidence="3 4">
    <name type="scientific">Schaalia odontolytica</name>
    <dbReference type="NCBI Taxonomy" id="1660"/>
    <lineage>
        <taxon>Bacteria</taxon>
        <taxon>Bacillati</taxon>
        <taxon>Actinomycetota</taxon>
        <taxon>Actinomycetes</taxon>
        <taxon>Actinomycetales</taxon>
        <taxon>Actinomycetaceae</taxon>
        <taxon>Schaalia</taxon>
    </lineage>
</organism>
<evidence type="ECO:0000313" key="4">
    <source>
        <dbReference type="Proteomes" id="UP000054686"/>
    </source>
</evidence>
<dbReference type="OrthoDB" id="5241668at2"/>
<comment type="caution">
    <text evidence="3">The sequence shown here is derived from an EMBL/GenBank/DDBJ whole genome shotgun (WGS) entry which is preliminary data.</text>
</comment>
<gene>
    <name evidence="3" type="ORF">APY09_05625</name>
</gene>
<dbReference type="Proteomes" id="UP000054686">
    <property type="component" value="Unassembled WGS sequence"/>
</dbReference>
<accession>A0A0V8RSR5</accession>
<dbReference type="Pfam" id="PF14258">
    <property type="entry name" value="DUF4350"/>
    <property type="match status" value="1"/>
</dbReference>
<name>A0A0V8RSR5_9ACTO</name>
<evidence type="ECO:0000256" key="1">
    <source>
        <dbReference type="SAM" id="Phobius"/>
    </source>
</evidence>
<feature type="transmembrane region" description="Helical" evidence="1">
    <location>
        <begin position="24"/>
        <end position="45"/>
    </location>
</feature>
<keyword evidence="1" id="KW-1133">Transmembrane helix</keyword>
<proteinExistence type="predicted"/>
<dbReference type="RefSeq" id="WP_060566588.1">
    <property type="nucleotide sequence ID" value="NZ_CP040006.1"/>
</dbReference>
<evidence type="ECO:0000259" key="2">
    <source>
        <dbReference type="Pfam" id="PF14258"/>
    </source>
</evidence>
<protein>
    <recommendedName>
        <fullName evidence="2">DUF4350 domain-containing protein</fullName>
    </recommendedName>
</protein>
<feature type="domain" description="DUF4350" evidence="2">
    <location>
        <begin position="54"/>
        <end position="221"/>
    </location>
</feature>
<reference evidence="3 4" key="1">
    <citation type="submission" date="2015-10" db="EMBL/GenBank/DDBJ databases">
        <title>Draft Genome of Actinomyces odontolyticus subsp. actinosynbacter strain XH001.</title>
        <authorList>
            <person name="Mclean J.S."/>
            <person name="He X."/>
        </authorList>
    </citation>
    <scope>NUCLEOTIDE SEQUENCE [LARGE SCALE GENOMIC DNA]</scope>
    <source>
        <strain evidence="3 4">XH001</strain>
    </source>
</reference>
<evidence type="ECO:0000313" key="3">
    <source>
        <dbReference type="EMBL" id="KSW10954.1"/>
    </source>
</evidence>
<dbReference type="EMBL" id="LLVT01000002">
    <property type="protein sequence ID" value="KSW10954.1"/>
    <property type="molecule type" value="Genomic_DNA"/>
</dbReference>
<keyword evidence="1" id="KW-0472">Membrane</keyword>